<keyword evidence="3" id="KW-1133">Transmembrane helix</keyword>
<dbReference type="PROSITE" id="PS01174">
    <property type="entry name" value="LIPASE_GDXG_SER"/>
    <property type="match status" value="1"/>
</dbReference>
<sequence>MRRRRMAAMKAVHEQNNMGLQISSKDKDQTHLHRSSSLVLVEKIDGLIRVYKDGHVDRPQIVPCVGCSLAPDLGVTCGDTIIDKYTNVWARVYVPRKKKQQQQQLPLLVYFHGGGFCVGSASWICYHEFLAKLAASVNCVVVSVNYRLAPENPLPAAYDDGVVALGWLRKQQFAGGGEWWTERCDFSSVCLAGDSAGANIAYNVAVRVATPPLPLKGLVLIQPFFGGEARTDSEKYMVQPPRSALTLAASDTYWRLSLPAGADRDHPWCNPAAAGELPAARVGVLVCVSEMDILRDRNMEFCERLRNNMKGCGGGGGGGGGRKVEQVVSKGVGHAFQILDKSPLSQTRVLELISHINNFIISTCM</sequence>
<evidence type="ECO:0000313" key="5">
    <source>
        <dbReference type="EMBL" id="EYU40873.1"/>
    </source>
</evidence>
<keyword evidence="3" id="KW-0472">Membrane</keyword>
<dbReference type="KEGG" id="egt:105954070"/>
<name>A0A022RM64_ERYGU</name>
<dbReference type="Gene3D" id="3.40.50.1820">
    <property type="entry name" value="alpha/beta hydrolase"/>
    <property type="match status" value="1"/>
</dbReference>
<dbReference type="eggNOG" id="KOG1515">
    <property type="taxonomic scope" value="Eukaryota"/>
</dbReference>
<proteinExistence type="inferred from homology"/>
<dbReference type="PANTHER" id="PTHR23024">
    <property type="entry name" value="ARYLACETAMIDE DEACETYLASE"/>
    <property type="match status" value="1"/>
</dbReference>
<evidence type="ECO:0000256" key="1">
    <source>
        <dbReference type="ARBA" id="ARBA00010515"/>
    </source>
</evidence>
<dbReference type="PANTHER" id="PTHR23024:SF409">
    <property type="entry name" value="CARBOXYLESTERASE 6-RELATED"/>
    <property type="match status" value="1"/>
</dbReference>
<dbReference type="InterPro" id="IPR033140">
    <property type="entry name" value="Lipase_GDXG_put_SER_AS"/>
</dbReference>
<dbReference type="EMBL" id="KI630371">
    <property type="protein sequence ID" value="EYU40873.1"/>
    <property type="molecule type" value="Genomic_DNA"/>
</dbReference>
<comment type="similarity">
    <text evidence="1">Belongs to the 'GDXG' lipolytic enzyme family.</text>
</comment>
<dbReference type="Proteomes" id="UP000030748">
    <property type="component" value="Unassembled WGS sequence"/>
</dbReference>
<dbReference type="Pfam" id="PF07859">
    <property type="entry name" value="Abhydrolase_3"/>
    <property type="match status" value="1"/>
</dbReference>
<dbReference type="ESTHER" id="erygu-a0a022rm64">
    <property type="family name" value="Plant_carboxylesterase"/>
</dbReference>
<dbReference type="AlphaFoldDB" id="A0A022RM64"/>
<feature type="domain" description="Alpha/beta hydrolase fold-3" evidence="4">
    <location>
        <begin position="108"/>
        <end position="336"/>
    </location>
</feature>
<feature type="transmembrane region" description="Helical" evidence="3">
    <location>
        <begin position="105"/>
        <end position="124"/>
    </location>
</feature>
<accession>A0A022RM64</accession>
<feature type="active site" evidence="2">
    <location>
        <position position="195"/>
    </location>
</feature>
<dbReference type="InterPro" id="IPR050466">
    <property type="entry name" value="Carboxylest/Gibb_receptor"/>
</dbReference>
<dbReference type="InterPro" id="IPR013094">
    <property type="entry name" value="AB_hydrolase_3"/>
</dbReference>
<reference evidence="5 6" key="1">
    <citation type="journal article" date="2013" name="Proc. Natl. Acad. Sci. U.S.A.">
        <title>Fine-scale variation in meiotic recombination in Mimulus inferred from population shotgun sequencing.</title>
        <authorList>
            <person name="Hellsten U."/>
            <person name="Wright K.M."/>
            <person name="Jenkins J."/>
            <person name="Shu S."/>
            <person name="Yuan Y."/>
            <person name="Wessler S.R."/>
            <person name="Schmutz J."/>
            <person name="Willis J.H."/>
            <person name="Rokhsar D.S."/>
        </authorList>
    </citation>
    <scope>NUCLEOTIDE SEQUENCE [LARGE SCALE GENOMIC DNA]</scope>
    <source>
        <strain evidence="6">cv. DUN x IM62</strain>
    </source>
</reference>
<dbReference type="OrthoDB" id="408631at2759"/>
<keyword evidence="6" id="KW-1185">Reference proteome</keyword>
<dbReference type="OMA" id="TNTWARF"/>
<dbReference type="GO" id="GO:0016787">
    <property type="term" value="F:hydrolase activity"/>
    <property type="evidence" value="ECO:0007669"/>
    <property type="project" value="InterPro"/>
</dbReference>
<organism evidence="5 6">
    <name type="scientific">Erythranthe guttata</name>
    <name type="common">Yellow monkey flower</name>
    <name type="synonym">Mimulus guttatus</name>
    <dbReference type="NCBI Taxonomy" id="4155"/>
    <lineage>
        <taxon>Eukaryota</taxon>
        <taxon>Viridiplantae</taxon>
        <taxon>Streptophyta</taxon>
        <taxon>Embryophyta</taxon>
        <taxon>Tracheophyta</taxon>
        <taxon>Spermatophyta</taxon>
        <taxon>Magnoliopsida</taxon>
        <taxon>eudicotyledons</taxon>
        <taxon>Gunneridae</taxon>
        <taxon>Pentapetalae</taxon>
        <taxon>asterids</taxon>
        <taxon>lamiids</taxon>
        <taxon>Lamiales</taxon>
        <taxon>Phrymaceae</taxon>
        <taxon>Erythranthe</taxon>
    </lineage>
</organism>
<keyword evidence="3" id="KW-0812">Transmembrane</keyword>
<dbReference type="STRING" id="4155.A0A022RM64"/>
<dbReference type="PhylomeDB" id="A0A022RM64"/>
<evidence type="ECO:0000313" key="6">
    <source>
        <dbReference type="Proteomes" id="UP000030748"/>
    </source>
</evidence>
<evidence type="ECO:0000256" key="2">
    <source>
        <dbReference type="PROSITE-ProRule" id="PRU10038"/>
    </source>
</evidence>
<evidence type="ECO:0000259" key="4">
    <source>
        <dbReference type="Pfam" id="PF07859"/>
    </source>
</evidence>
<dbReference type="InterPro" id="IPR029058">
    <property type="entry name" value="AB_hydrolase_fold"/>
</dbReference>
<dbReference type="SUPFAM" id="SSF53474">
    <property type="entry name" value="alpha/beta-Hydrolases"/>
    <property type="match status" value="1"/>
</dbReference>
<gene>
    <name evidence="5" type="ORF">MIMGU_mgv1a018147mg</name>
</gene>
<protein>
    <recommendedName>
        <fullName evidence="4">Alpha/beta hydrolase fold-3 domain-containing protein</fullName>
    </recommendedName>
</protein>
<evidence type="ECO:0000256" key="3">
    <source>
        <dbReference type="SAM" id="Phobius"/>
    </source>
</evidence>